<evidence type="ECO:0000256" key="1">
    <source>
        <dbReference type="SAM" id="MobiDB-lite"/>
    </source>
</evidence>
<protein>
    <recommendedName>
        <fullName evidence="5">Integral membrane protein</fullName>
    </recommendedName>
</protein>
<dbReference type="Proteomes" id="UP000698222">
    <property type="component" value="Unassembled WGS sequence"/>
</dbReference>
<feature type="transmembrane region" description="Helical" evidence="2">
    <location>
        <begin position="12"/>
        <end position="34"/>
    </location>
</feature>
<evidence type="ECO:0008006" key="5">
    <source>
        <dbReference type="Google" id="ProtNLM"/>
    </source>
</evidence>
<dbReference type="RefSeq" id="WP_245348927.1">
    <property type="nucleotide sequence ID" value="NZ_BAAAJV010000047.1"/>
</dbReference>
<evidence type="ECO:0000256" key="2">
    <source>
        <dbReference type="SAM" id="Phobius"/>
    </source>
</evidence>
<keyword evidence="2" id="KW-0472">Membrane</keyword>
<evidence type="ECO:0000313" key="3">
    <source>
        <dbReference type="EMBL" id="MBP2409430.1"/>
    </source>
</evidence>
<keyword evidence="2" id="KW-1133">Transmembrane helix</keyword>
<reference evidence="3 4" key="1">
    <citation type="submission" date="2021-03" db="EMBL/GenBank/DDBJ databases">
        <title>Sequencing the genomes of 1000 actinobacteria strains.</title>
        <authorList>
            <person name="Klenk H.-P."/>
        </authorList>
    </citation>
    <scope>NUCLEOTIDE SEQUENCE [LARGE SCALE GENOMIC DNA]</scope>
    <source>
        <strain evidence="3 4">DSM 14564</strain>
    </source>
</reference>
<proteinExistence type="predicted"/>
<organism evidence="3 4">
    <name type="scientific">Brachybacterium fresconis</name>
    <dbReference type="NCBI Taxonomy" id="173363"/>
    <lineage>
        <taxon>Bacteria</taxon>
        <taxon>Bacillati</taxon>
        <taxon>Actinomycetota</taxon>
        <taxon>Actinomycetes</taxon>
        <taxon>Micrococcales</taxon>
        <taxon>Dermabacteraceae</taxon>
        <taxon>Brachybacterium</taxon>
    </lineage>
</organism>
<comment type="caution">
    <text evidence="3">The sequence shown here is derived from an EMBL/GenBank/DDBJ whole genome shotgun (WGS) entry which is preliminary data.</text>
</comment>
<keyword evidence="2" id="KW-0812">Transmembrane</keyword>
<gene>
    <name evidence="3" type="ORF">JOF44_002333</name>
</gene>
<accession>A0ABS4YLQ5</accession>
<feature type="region of interest" description="Disordered" evidence="1">
    <location>
        <begin position="107"/>
        <end position="128"/>
    </location>
</feature>
<dbReference type="EMBL" id="JAGIOC010000001">
    <property type="protein sequence ID" value="MBP2409430.1"/>
    <property type="molecule type" value="Genomic_DNA"/>
</dbReference>
<sequence length="232" mass="23990">MEVVPPSRSPLRLLRGTVAATLATSVALGGHLVGGGAMPSWLGVALPWWFSVAACTVLAGSRFSLARMSIAVVASQALFHGLFMAGTPGDPRVQLVAPPGSHLDHAAHLAGSGSGSGQSVPATHAGRSGVASATEHALHGAHADLRMLLWHLVAALVTAFLLHRGEAMLWRSFSLIGRLLAVLGTPRTLALPPTSPLPAPARVGLETAHVRPARRAVLTPQLRRGPPWVLAA</sequence>
<feature type="transmembrane region" description="Helical" evidence="2">
    <location>
        <begin position="147"/>
        <end position="163"/>
    </location>
</feature>
<name>A0ABS4YLQ5_9MICO</name>
<evidence type="ECO:0000313" key="4">
    <source>
        <dbReference type="Proteomes" id="UP000698222"/>
    </source>
</evidence>
<keyword evidence="4" id="KW-1185">Reference proteome</keyword>
<feature type="transmembrane region" description="Helical" evidence="2">
    <location>
        <begin position="40"/>
        <end position="58"/>
    </location>
</feature>